<keyword evidence="2" id="KW-1185">Reference proteome</keyword>
<dbReference type="KEGG" id="pyr:P186_0687"/>
<dbReference type="EMBL" id="CP003098">
    <property type="protein sequence ID" value="AET32137.1"/>
    <property type="molecule type" value="Genomic_DNA"/>
</dbReference>
<evidence type="ECO:0000313" key="1">
    <source>
        <dbReference type="EMBL" id="AET32137.1"/>
    </source>
</evidence>
<dbReference type="STRING" id="1104324.P186_0687"/>
<accession>G7VI45</accession>
<evidence type="ECO:0000313" key="2">
    <source>
        <dbReference type="Proteomes" id="UP000005867"/>
    </source>
</evidence>
<protein>
    <submittedName>
        <fullName evidence="1">Uncharacterized protein</fullName>
    </submittedName>
</protein>
<gene>
    <name evidence="1" type="ORF">P186_0687</name>
</gene>
<dbReference type="OrthoDB" id="25472at2157"/>
<dbReference type="RefSeq" id="WP_014287965.1">
    <property type="nucleotide sequence ID" value="NC_016645.1"/>
</dbReference>
<sequence>MDFRVIAKLVASRIGEEPTDLDKVLEGLGIDMPWIDKIKLVHSMEGVEAVYHAVSGKILVRRVNAARA</sequence>
<dbReference type="Proteomes" id="UP000005867">
    <property type="component" value="Chromosome"/>
</dbReference>
<dbReference type="AlphaFoldDB" id="G7VI45"/>
<dbReference type="eggNOG" id="arCOG05701">
    <property type="taxonomic scope" value="Archaea"/>
</dbReference>
<proteinExistence type="predicted"/>
<organism evidence="1 2">
    <name type="scientific">Pyrobaculum ferrireducens</name>
    <dbReference type="NCBI Taxonomy" id="1104324"/>
    <lineage>
        <taxon>Archaea</taxon>
        <taxon>Thermoproteota</taxon>
        <taxon>Thermoprotei</taxon>
        <taxon>Thermoproteales</taxon>
        <taxon>Thermoproteaceae</taxon>
        <taxon>Pyrobaculum</taxon>
    </lineage>
</organism>
<dbReference type="HOGENOM" id="CLU_2748347_0_0_2"/>
<dbReference type="GeneID" id="11594951"/>
<name>G7VI45_9CREN</name>
<dbReference type="BioCyc" id="PSP1104324:GJSN-675-MONOMER"/>
<reference evidence="1 2" key="1">
    <citation type="journal article" date="2012" name="J. Bacteriol.">
        <title>Complete genome sequence of strain 1860, a crenarchaeon of the genus pyrobaculum able to grow with various electron acceptors.</title>
        <authorList>
            <person name="Mardanov A.V."/>
            <person name="Gumerov V.M."/>
            <person name="Slobodkina G.B."/>
            <person name="Beletsky A.V."/>
            <person name="Bonch-Osmolovskaya E.A."/>
            <person name="Ravin N.V."/>
            <person name="Skryabin K.G."/>
        </authorList>
    </citation>
    <scope>NUCLEOTIDE SEQUENCE [LARGE SCALE GENOMIC DNA]</scope>
    <source>
        <strain evidence="1 2">1860</strain>
    </source>
</reference>